<dbReference type="Proteomes" id="UP001501523">
    <property type="component" value="Unassembled WGS sequence"/>
</dbReference>
<comment type="caution">
    <text evidence="2">The sequence shown here is derived from an EMBL/GenBank/DDBJ whole genome shotgun (WGS) entry which is preliminary data.</text>
</comment>
<dbReference type="InterPro" id="IPR054215">
    <property type="entry name" value="DUF6923"/>
</dbReference>
<accession>A0ABP3TQX5</accession>
<dbReference type="InterPro" id="IPR011043">
    <property type="entry name" value="Gal_Oxase/kelch_b-propeller"/>
</dbReference>
<dbReference type="SUPFAM" id="SSF50965">
    <property type="entry name" value="Galactose oxidase, central domain"/>
    <property type="match status" value="1"/>
</dbReference>
<sequence>MLAVASFSANAATTAYGEAFDTLYKIDLVTRQATAIGAAGMYGGVRIGNVSGLTTAADGTLYAVAGGLKLLSKVDPASGRANVLGSLGLAGQGDPARNDALDLSMIVACDGKLYLSSSIANKLWTVDQGTGAATLVGPTGHPITGLVARGGKLYGAGGKGDNNLYRIDPATGAATLIGSFGPGLTRWVNSISMSFDADGTLWAVINYVPPQHDSDPVPDWSDLATINPATGAVTVLGPITGPDSLRQVGMKGFTVGPAQCTGSAIDPTGLPVGSPWALTLLGALLVATGLWSCRNQLRA</sequence>
<dbReference type="EMBL" id="BAAAEU010000006">
    <property type="protein sequence ID" value="GAA0713033.1"/>
    <property type="molecule type" value="Genomic_DNA"/>
</dbReference>
<evidence type="ECO:0000259" key="1">
    <source>
        <dbReference type="Pfam" id="PF21959"/>
    </source>
</evidence>
<protein>
    <recommendedName>
        <fullName evidence="1">DUF6923 domain-containing protein</fullName>
    </recommendedName>
</protein>
<dbReference type="InterPro" id="IPR011042">
    <property type="entry name" value="6-blade_b-propeller_TolB-like"/>
</dbReference>
<keyword evidence="3" id="KW-1185">Reference proteome</keyword>
<evidence type="ECO:0000313" key="2">
    <source>
        <dbReference type="EMBL" id="GAA0713033.1"/>
    </source>
</evidence>
<organism evidence="2 3">
    <name type="scientific">Dokdonella soli</name>
    <dbReference type="NCBI Taxonomy" id="529810"/>
    <lineage>
        <taxon>Bacteria</taxon>
        <taxon>Pseudomonadati</taxon>
        <taxon>Pseudomonadota</taxon>
        <taxon>Gammaproteobacteria</taxon>
        <taxon>Lysobacterales</taxon>
        <taxon>Rhodanobacteraceae</taxon>
        <taxon>Dokdonella</taxon>
    </lineage>
</organism>
<proteinExistence type="predicted"/>
<dbReference type="Gene3D" id="2.120.10.30">
    <property type="entry name" value="TolB, C-terminal domain"/>
    <property type="match status" value="1"/>
</dbReference>
<dbReference type="Pfam" id="PF21959">
    <property type="entry name" value="DUF6923"/>
    <property type="match status" value="1"/>
</dbReference>
<evidence type="ECO:0000313" key="3">
    <source>
        <dbReference type="Proteomes" id="UP001501523"/>
    </source>
</evidence>
<feature type="domain" description="DUF6923" evidence="1">
    <location>
        <begin position="56"/>
        <end position="177"/>
    </location>
</feature>
<name>A0ABP3TQX5_9GAMM</name>
<reference evidence="3" key="1">
    <citation type="journal article" date="2019" name="Int. J. Syst. Evol. Microbiol.">
        <title>The Global Catalogue of Microorganisms (GCM) 10K type strain sequencing project: providing services to taxonomists for standard genome sequencing and annotation.</title>
        <authorList>
            <consortium name="The Broad Institute Genomics Platform"/>
            <consortium name="The Broad Institute Genome Sequencing Center for Infectious Disease"/>
            <person name="Wu L."/>
            <person name="Ma J."/>
        </authorList>
    </citation>
    <scope>NUCLEOTIDE SEQUENCE [LARGE SCALE GENOMIC DNA]</scope>
    <source>
        <strain evidence="3">JCM 15421</strain>
    </source>
</reference>
<gene>
    <name evidence="2" type="ORF">GCM10009105_16170</name>
</gene>